<dbReference type="GO" id="GO:0006508">
    <property type="term" value="P:proteolysis"/>
    <property type="evidence" value="ECO:0007669"/>
    <property type="project" value="UniProtKB-KW"/>
</dbReference>
<dbReference type="SUPFAM" id="SSF54001">
    <property type="entry name" value="Cysteine proteinases"/>
    <property type="match status" value="1"/>
</dbReference>
<gene>
    <name evidence="7" type="primary">ykfC_3</name>
    <name evidence="8" type="synonym">ykfC_1</name>
    <name evidence="8" type="ORF">ERS852520_02142</name>
    <name evidence="7" type="ORF">ERS852571_02784</name>
    <name evidence="9" type="ORF">G5A72_05340</name>
</gene>
<dbReference type="InterPro" id="IPR000064">
    <property type="entry name" value="NLP_P60_dom"/>
</dbReference>
<dbReference type="InterPro" id="IPR038765">
    <property type="entry name" value="Papain-like_cys_pep_sf"/>
</dbReference>
<dbReference type="EMBL" id="JAAITB010000008">
    <property type="protein sequence ID" value="NSJ79022.1"/>
    <property type="molecule type" value="Genomic_DNA"/>
</dbReference>
<evidence type="ECO:0000256" key="5">
    <source>
        <dbReference type="SAM" id="SignalP"/>
    </source>
</evidence>
<dbReference type="Pfam" id="PF08239">
    <property type="entry name" value="SH3_3"/>
    <property type="match status" value="1"/>
</dbReference>
<dbReference type="AlphaFoldDB" id="A0A173UKT6"/>
<evidence type="ECO:0000313" key="8">
    <source>
        <dbReference type="EMBL" id="CUP76549.1"/>
    </source>
</evidence>
<dbReference type="Proteomes" id="UP001644750">
    <property type="component" value="Unassembled WGS sequence"/>
</dbReference>
<dbReference type="Gene3D" id="3.90.1720.10">
    <property type="entry name" value="endopeptidase domain like (from Nostoc punctiforme)"/>
    <property type="match status" value="1"/>
</dbReference>
<dbReference type="InterPro" id="IPR051202">
    <property type="entry name" value="Peptidase_C40"/>
</dbReference>
<keyword evidence="5" id="KW-0732">Signal</keyword>
<accession>A0A173UKT6</accession>
<dbReference type="InterPro" id="IPR003646">
    <property type="entry name" value="SH3-like_bac-type"/>
</dbReference>
<dbReference type="OrthoDB" id="9808890at2"/>
<evidence type="ECO:0000256" key="4">
    <source>
        <dbReference type="ARBA" id="ARBA00022807"/>
    </source>
</evidence>
<proteinExistence type="inferred from homology"/>
<evidence type="ECO:0000313" key="7">
    <source>
        <dbReference type="EMBL" id="CUN14178.1"/>
    </source>
</evidence>
<keyword evidence="4" id="KW-0788">Thiol protease</keyword>
<organism evidence="7 10">
    <name type="scientific">Anaerostipes hadrus</name>
    <dbReference type="NCBI Taxonomy" id="649756"/>
    <lineage>
        <taxon>Bacteria</taxon>
        <taxon>Bacillati</taxon>
        <taxon>Bacillota</taxon>
        <taxon>Clostridia</taxon>
        <taxon>Lachnospirales</taxon>
        <taxon>Lachnospiraceae</taxon>
        <taxon>Anaerostipes</taxon>
    </lineage>
</organism>
<dbReference type="Proteomes" id="UP000095553">
    <property type="component" value="Unassembled WGS sequence"/>
</dbReference>
<dbReference type="PANTHER" id="PTHR47053">
    <property type="entry name" value="MUREIN DD-ENDOPEPTIDASE MEPH-RELATED"/>
    <property type="match status" value="1"/>
</dbReference>
<comment type="similarity">
    <text evidence="1">Belongs to the peptidase C40 family.</text>
</comment>
<sequence>MKSRLKKITIFSLVFLFIFGTAITTTPKQQVKADDGYNGKIFRHWCKLRSSRSKRSKVLKRLEIGTPVTVYSTSGQWRKVSVDGKTGYVLKKYVYINTDAPTLEGTTYDKGQTVAQFAQRFVGNSYVWGGTDLNRGADCSGFIGSVYRSFGYNLPRTSSELRRAGRKVSYNEKQPGDIICYNGHVAMYIGNGKIVHASNRKTGIKISPRANYRRIVCVRRVVE</sequence>
<dbReference type="EMBL" id="CYXY01000022">
    <property type="protein sequence ID" value="CUN14178.1"/>
    <property type="molecule type" value="Genomic_DNA"/>
</dbReference>
<evidence type="ECO:0000256" key="2">
    <source>
        <dbReference type="ARBA" id="ARBA00022670"/>
    </source>
</evidence>
<evidence type="ECO:0000313" key="10">
    <source>
        <dbReference type="Proteomes" id="UP000095553"/>
    </source>
</evidence>
<dbReference type="EMBL" id="CZAU01000021">
    <property type="protein sequence ID" value="CUP76549.1"/>
    <property type="molecule type" value="Genomic_DNA"/>
</dbReference>
<dbReference type="PANTHER" id="PTHR47053:SF1">
    <property type="entry name" value="MUREIN DD-ENDOPEPTIDASE MEPH-RELATED"/>
    <property type="match status" value="1"/>
</dbReference>
<reference evidence="9 12" key="2">
    <citation type="journal article" date="2020" name="Cell Host Microbe">
        <title>Functional and Genomic Variation between Human-Derived Isolates of Lachnospiraceae Reveals Inter- and Intra-Species Diversity.</title>
        <authorList>
            <person name="Sorbara M.T."/>
            <person name="Littmann E.R."/>
            <person name="Fontana E."/>
            <person name="Moody T.U."/>
            <person name="Kohout C.E."/>
            <person name="Gjonbalaj M."/>
            <person name="Eaton V."/>
            <person name="Seok R."/>
            <person name="Leiner I.M."/>
            <person name="Pamer E.G."/>
        </authorList>
    </citation>
    <scope>NUCLEOTIDE SEQUENCE [LARGE SCALE GENOMIC DNA]</scope>
    <source>
        <strain evidence="9 12">MSK.14.57</strain>
    </source>
</reference>
<keyword evidence="2" id="KW-0645">Protease</keyword>
<dbReference type="Pfam" id="PF00877">
    <property type="entry name" value="NLPC_P60"/>
    <property type="match status" value="1"/>
</dbReference>
<dbReference type="Proteomes" id="UP000095564">
    <property type="component" value="Unassembled WGS sequence"/>
</dbReference>
<feature type="domain" description="NlpC/P60" evidence="6">
    <location>
        <begin position="108"/>
        <end position="223"/>
    </location>
</feature>
<evidence type="ECO:0000313" key="12">
    <source>
        <dbReference type="Proteomes" id="UP001644750"/>
    </source>
</evidence>
<keyword evidence="3 7" id="KW-0378">Hydrolase</keyword>
<dbReference type="GO" id="GO:0008234">
    <property type="term" value="F:cysteine-type peptidase activity"/>
    <property type="evidence" value="ECO:0007669"/>
    <property type="project" value="UniProtKB-KW"/>
</dbReference>
<evidence type="ECO:0000256" key="1">
    <source>
        <dbReference type="ARBA" id="ARBA00007074"/>
    </source>
</evidence>
<evidence type="ECO:0000256" key="3">
    <source>
        <dbReference type="ARBA" id="ARBA00022801"/>
    </source>
</evidence>
<feature type="chain" id="PRO_5044549713" evidence="5">
    <location>
        <begin position="25"/>
        <end position="223"/>
    </location>
</feature>
<keyword evidence="12" id="KW-1185">Reference proteome</keyword>
<evidence type="ECO:0000313" key="11">
    <source>
        <dbReference type="Proteomes" id="UP000095564"/>
    </source>
</evidence>
<evidence type="ECO:0000259" key="6">
    <source>
        <dbReference type="PROSITE" id="PS51935"/>
    </source>
</evidence>
<reference evidence="9" key="3">
    <citation type="submission" date="2020-02" db="EMBL/GenBank/DDBJ databases">
        <authorList>
            <person name="Littmann E."/>
            <person name="Sorbara M."/>
        </authorList>
    </citation>
    <scope>NUCLEOTIDE SEQUENCE</scope>
    <source>
        <strain evidence="9">MSK.14.57</strain>
    </source>
</reference>
<name>A0A173UKT6_ANAHA</name>
<protein>
    <submittedName>
        <fullName evidence="7">Gamma-D-glutamyl-L-lysine endopeptidase</fullName>
        <ecNumber evidence="7">3.4.-.-</ecNumber>
    </submittedName>
    <submittedName>
        <fullName evidence="9">SH3 domain-containing protein</fullName>
    </submittedName>
</protein>
<dbReference type="EC" id="3.4.-.-" evidence="7"/>
<dbReference type="RefSeq" id="WP_044924962.1">
    <property type="nucleotide sequence ID" value="NZ_CACRSX010000004.1"/>
</dbReference>
<dbReference type="Gene3D" id="2.30.30.40">
    <property type="entry name" value="SH3 Domains"/>
    <property type="match status" value="1"/>
</dbReference>
<evidence type="ECO:0000313" key="9">
    <source>
        <dbReference type="EMBL" id="NSJ79022.1"/>
    </source>
</evidence>
<reference evidence="10 11" key="1">
    <citation type="submission" date="2015-09" db="EMBL/GenBank/DDBJ databases">
        <authorList>
            <consortium name="Pathogen Informatics"/>
        </authorList>
    </citation>
    <scope>NUCLEOTIDE SEQUENCE [LARGE SCALE GENOMIC DNA]</scope>
    <source>
        <strain evidence="8 11">2789STDY5834908</strain>
        <strain evidence="7 10">2789STDY5834959</strain>
    </source>
</reference>
<feature type="signal peptide" evidence="5">
    <location>
        <begin position="1"/>
        <end position="24"/>
    </location>
</feature>
<dbReference type="PROSITE" id="PS51935">
    <property type="entry name" value="NLPC_P60"/>
    <property type="match status" value="1"/>
</dbReference>